<evidence type="ECO:0000256" key="6">
    <source>
        <dbReference type="ARBA" id="ARBA00023235"/>
    </source>
</evidence>
<dbReference type="InterPro" id="IPR028614">
    <property type="entry name" value="GDP_fucose/colitose_synth"/>
</dbReference>
<keyword evidence="6" id="KW-0413">Isomerase</keyword>
<evidence type="ECO:0000313" key="10">
    <source>
        <dbReference type="EMBL" id="VAX07326.1"/>
    </source>
</evidence>
<dbReference type="InterPro" id="IPR001509">
    <property type="entry name" value="Epimerase_deHydtase"/>
</dbReference>
<evidence type="ECO:0000256" key="1">
    <source>
        <dbReference type="ARBA" id="ARBA00004883"/>
    </source>
</evidence>
<keyword evidence="4" id="KW-0521">NADP</keyword>
<evidence type="ECO:0000259" key="9">
    <source>
        <dbReference type="Pfam" id="PF01370"/>
    </source>
</evidence>
<keyword evidence="5 10" id="KW-0560">Oxidoreductase</keyword>
<gene>
    <name evidence="10" type="ORF">MNBD_GAMMA26-2625</name>
</gene>
<comment type="catalytic activity">
    <reaction evidence="8">
        <text>GDP-beta-L-fucose + NADP(+) = GDP-4-dehydro-alpha-D-rhamnose + NADPH + H(+)</text>
        <dbReference type="Rhea" id="RHEA:18885"/>
        <dbReference type="ChEBI" id="CHEBI:15378"/>
        <dbReference type="ChEBI" id="CHEBI:57273"/>
        <dbReference type="ChEBI" id="CHEBI:57783"/>
        <dbReference type="ChEBI" id="CHEBI:57964"/>
        <dbReference type="ChEBI" id="CHEBI:58349"/>
        <dbReference type="EC" id="1.1.1.271"/>
    </reaction>
</comment>
<dbReference type="GO" id="GO:0016853">
    <property type="term" value="F:isomerase activity"/>
    <property type="evidence" value="ECO:0007669"/>
    <property type="project" value="UniProtKB-KW"/>
</dbReference>
<dbReference type="GO" id="GO:0050577">
    <property type="term" value="F:GDP-L-fucose synthase activity"/>
    <property type="evidence" value="ECO:0007669"/>
    <property type="project" value="UniProtKB-EC"/>
</dbReference>
<dbReference type="CDD" id="cd05239">
    <property type="entry name" value="GDP_FS_SDR_e"/>
    <property type="match status" value="1"/>
</dbReference>
<accession>A0A3B1AMZ5</accession>
<keyword evidence="7" id="KW-0511">Multifunctional enzyme</keyword>
<dbReference type="PANTHER" id="PTHR43238">
    <property type="entry name" value="GDP-L-FUCOSE SYNTHASE"/>
    <property type="match status" value="1"/>
</dbReference>
<dbReference type="SUPFAM" id="SSF51735">
    <property type="entry name" value="NAD(P)-binding Rossmann-fold domains"/>
    <property type="match status" value="1"/>
</dbReference>
<dbReference type="Pfam" id="PF01370">
    <property type="entry name" value="Epimerase"/>
    <property type="match status" value="1"/>
</dbReference>
<feature type="domain" description="NAD-dependent epimerase/dehydratase" evidence="9">
    <location>
        <begin position="34"/>
        <end position="258"/>
    </location>
</feature>
<evidence type="ECO:0000256" key="8">
    <source>
        <dbReference type="ARBA" id="ARBA00051935"/>
    </source>
</evidence>
<proteinExistence type="inferred from homology"/>
<comment type="pathway">
    <text evidence="1">Nucleotide-sugar biosynthesis; GDP-L-fucose biosynthesis via de novo pathway; GDP-L-fucose from GDP-alpha-D-mannose: step 2/2.</text>
</comment>
<reference evidence="10" key="1">
    <citation type="submission" date="2018-06" db="EMBL/GenBank/DDBJ databases">
        <authorList>
            <person name="Zhirakovskaya E."/>
        </authorList>
    </citation>
    <scope>NUCLEOTIDE SEQUENCE</scope>
</reference>
<protein>
    <recommendedName>
        <fullName evidence="3">GDP-L-fucose synthase</fullName>
        <ecNumber evidence="3">1.1.1.271</ecNumber>
    </recommendedName>
</protein>
<evidence type="ECO:0000256" key="2">
    <source>
        <dbReference type="ARBA" id="ARBA00005959"/>
    </source>
</evidence>
<evidence type="ECO:0000256" key="3">
    <source>
        <dbReference type="ARBA" id="ARBA00012371"/>
    </source>
</evidence>
<dbReference type="Gene3D" id="3.90.25.10">
    <property type="entry name" value="UDP-galactose 4-epimerase, domain 1"/>
    <property type="match status" value="1"/>
</dbReference>
<dbReference type="PANTHER" id="PTHR43238:SF1">
    <property type="entry name" value="GDP-L-FUCOSE SYNTHASE"/>
    <property type="match status" value="1"/>
</dbReference>
<dbReference type="InterPro" id="IPR036291">
    <property type="entry name" value="NAD(P)-bd_dom_sf"/>
</dbReference>
<dbReference type="AlphaFoldDB" id="A0A3B1AMZ5"/>
<name>A0A3B1AMZ5_9ZZZZ</name>
<dbReference type="FunFam" id="3.40.50.720:FF:000101">
    <property type="entry name" value="GDP-L-fucose synthase"/>
    <property type="match status" value="1"/>
</dbReference>
<organism evidence="10">
    <name type="scientific">hydrothermal vent metagenome</name>
    <dbReference type="NCBI Taxonomy" id="652676"/>
    <lineage>
        <taxon>unclassified sequences</taxon>
        <taxon>metagenomes</taxon>
        <taxon>ecological metagenomes</taxon>
    </lineage>
</organism>
<dbReference type="HAMAP" id="MF_00956">
    <property type="entry name" value="GDP_fucose_synth"/>
    <property type="match status" value="1"/>
</dbReference>
<evidence type="ECO:0000256" key="7">
    <source>
        <dbReference type="ARBA" id="ARBA00023268"/>
    </source>
</evidence>
<dbReference type="EC" id="1.1.1.271" evidence="3"/>
<evidence type="ECO:0000256" key="5">
    <source>
        <dbReference type="ARBA" id="ARBA00023002"/>
    </source>
</evidence>
<evidence type="ECO:0000256" key="4">
    <source>
        <dbReference type="ARBA" id="ARBA00022857"/>
    </source>
</evidence>
<sequence length="349" mass="39003">MHYAARKDSRRLREMNSVNKLMPMSPAITPESLVYIAGHNGMVGAAIMRNLQLAGYKNILTRPHSQLDLTNQRAVRDFFAESKPSCVFLAAARVGGIHANNTYPAEFIYQNLMIEANIIDSAWRSGTERLLFLGSSCIYPRLAKQPMSETALLTGNLEPTNEPYALAKIAGIKLCESYSRQYGVQYRSVMPTNLYGSGDNFNLENSHVIPALIRKIHNAKVTNQPTAEVWGSGNPMREFLHVDDMANACRFVMELADTAYESATKPMLSHLNIGTGNDVSIGELAKLICQIVDYPGEIIFNTDHPDGAPRKLMDVTKIQKLGWQAAISLSEGLTQTYDWFLDHQDKYRR</sequence>
<dbReference type="Gene3D" id="3.40.50.720">
    <property type="entry name" value="NAD(P)-binding Rossmann-like Domain"/>
    <property type="match status" value="1"/>
</dbReference>
<comment type="similarity">
    <text evidence="2">Belongs to the NAD(P)-dependent epimerase/dehydratase family. Fucose synthase subfamily.</text>
</comment>
<dbReference type="EMBL" id="UOFX01000023">
    <property type="protein sequence ID" value="VAX07326.1"/>
    <property type="molecule type" value="Genomic_DNA"/>
</dbReference>